<feature type="region of interest" description="Disordered" evidence="1">
    <location>
        <begin position="1"/>
        <end position="72"/>
    </location>
</feature>
<organism evidence="2 3">
    <name type="scientific">Pseudomonas fungipugnans</name>
    <dbReference type="NCBI Taxonomy" id="3024217"/>
    <lineage>
        <taxon>Bacteria</taxon>
        <taxon>Pseudomonadati</taxon>
        <taxon>Pseudomonadota</taxon>
        <taxon>Gammaproteobacteria</taxon>
        <taxon>Pseudomonadales</taxon>
        <taxon>Pseudomonadaceae</taxon>
        <taxon>Pseudomonas</taxon>
    </lineage>
</organism>
<keyword evidence="3" id="KW-1185">Reference proteome</keyword>
<dbReference type="RefSeq" id="WP_282314967.1">
    <property type="nucleotide sequence ID" value="NZ_JARBWL010000001.1"/>
</dbReference>
<sequence length="72" mass="7874">MATDSSFQDQTQGSVPSRPEPGSEEPTLDPDDPDHYDPLKTPGDARPEDWKDPPDADLPAANEETPLSDDLR</sequence>
<feature type="compositionally biased region" description="Acidic residues" evidence="1">
    <location>
        <begin position="22"/>
        <end position="32"/>
    </location>
</feature>
<accession>A0ABT6QHI2</accession>
<dbReference type="EMBL" id="JARBWL010000001">
    <property type="protein sequence ID" value="MDI2590326.1"/>
    <property type="molecule type" value="Genomic_DNA"/>
</dbReference>
<dbReference type="Proteomes" id="UP001159100">
    <property type="component" value="Unassembled WGS sequence"/>
</dbReference>
<feature type="compositionally biased region" description="Basic and acidic residues" evidence="1">
    <location>
        <begin position="33"/>
        <end position="54"/>
    </location>
</feature>
<comment type="caution">
    <text evidence="2">The sequence shown here is derived from an EMBL/GenBank/DDBJ whole genome shotgun (WGS) entry which is preliminary data.</text>
</comment>
<evidence type="ECO:0000313" key="2">
    <source>
        <dbReference type="EMBL" id="MDI2590326.1"/>
    </source>
</evidence>
<feature type="compositionally biased region" description="Polar residues" evidence="1">
    <location>
        <begin position="1"/>
        <end position="15"/>
    </location>
</feature>
<reference evidence="2 3" key="1">
    <citation type="submission" date="2023-02" db="EMBL/GenBank/DDBJ databases">
        <title>Pseudomonas chrutzelriedensis sp. nov., a potently antifungal strain isolated from moss.</title>
        <authorList>
            <person name="Schnyder A."/>
            <person name="Kalawong R."/>
            <person name="Eberl L."/>
            <person name="Agnoli K."/>
        </authorList>
    </citation>
    <scope>NUCLEOTIDE SEQUENCE [LARGE SCALE GENOMIC DNA]</scope>
    <source>
        <strain evidence="2 3">681</strain>
    </source>
</reference>
<protein>
    <submittedName>
        <fullName evidence="2">Uncharacterized protein</fullName>
    </submittedName>
</protein>
<gene>
    <name evidence="2" type="ORF">POF45_02610</name>
</gene>
<evidence type="ECO:0000313" key="3">
    <source>
        <dbReference type="Proteomes" id="UP001159100"/>
    </source>
</evidence>
<proteinExistence type="predicted"/>
<name>A0ABT6QHI2_9PSED</name>
<evidence type="ECO:0000256" key="1">
    <source>
        <dbReference type="SAM" id="MobiDB-lite"/>
    </source>
</evidence>